<evidence type="ECO:0000313" key="2">
    <source>
        <dbReference type="Proteomes" id="UP000269157"/>
    </source>
</evidence>
<accession>A0A497WUG8</accession>
<keyword evidence="2" id="KW-1185">Reference proteome</keyword>
<comment type="caution">
    <text evidence="1">The sequence shown here is derived from an EMBL/GenBank/DDBJ whole genome shotgun (WGS) entry which is preliminary data.</text>
</comment>
<dbReference type="Proteomes" id="UP000269157">
    <property type="component" value="Unassembled WGS sequence"/>
</dbReference>
<gene>
    <name evidence="1" type="ORF">BCF46_1606</name>
</gene>
<organism evidence="1 2">
    <name type="scientific">Litoreibacter meonggei</name>
    <dbReference type="NCBI Taxonomy" id="1049199"/>
    <lineage>
        <taxon>Bacteria</taxon>
        <taxon>Pseudomonadati</taxon>
        <taxon>Pseudomonadota</taxon>
        <taxon>Alphaproteobacteria</taxon>
        <taxon>Rhodobacterales</taxon>
        <taxon>Roseobacteraceae</taxon>
        <taxon>Litoreibacter</taxon>
    </lineage>
</organism>
<dbReference type="AlphaFoldDB" id="A0A497WUG8"/>
<reference evidence="1 2" key="1">
    <citation type="submission" date="2018-10" db="EMBL/GenBank/DDBJ databases">
        <title>Genomic Encyclopedia of Archaeal and Bacterial Type Strains, Phase II (KMG-II): from individual species to whole genera.</title>
        <authorList>
            <person name="Goeker M."/>
        </authorList>
    </citation>
    <scope>NUCLEOTIDE SEQUENCE [LARGE SCALE GENOMIC DNA]</scope>
    <source>
        <strain evidence="1 2">DSM 29466</strain>
    </source>
</reference>
<protein>
    <submittedName>
        <fullName evidence="1">Uncharacterized protein</fullName>
    </submittedName>
</protein>
<dbReference type="EMBL" id="RCCE01000002">
    <property type="protein sequence ID" value="RLJ59457.1"/>
    <property type="molecule type" value="Genomic_DNA"/>
</dbReference>
<sequence>MMKNDWIIDVLMDLKKFSARNKLNHLAEHLDDTILVATTELALPVETKRRLIGEYEQTGQYAGRAFTGDNA</sequence>
<name>A0A497WUG8_9RHOB</name>
<proteinExistence type="predicted"/>
<evidence type="ECO:0000313" key="1">
    <source>
        <dbReference type="EMBL" id="RLJ59457.1"/>
    </source>
</evidence>